<keyword evidence="6" id="KW-0688">Ribosomal frameshifting</keyword>
<feature type="domain" description="PPIase FKBP-type" evidence="11">
    <location>
        <begin position="416"/>
        <end position="503"/>
    </location>
</feature>
<comment type="catalytic activity">
    <reaction evidence="1 9">
        <text>[protein]-peptidylproline (omega=180) = [protein]-peptidylproline (omega=0)</text>
        <dbReference type="Rhea" id="RHEA:16237"/>
        <dbReference type="Rhea" id="RHEA-COMP:10747"/>
        <dbReference type="Rhea" id="RHEA-COMP:10748"/>
        <dbReference type="ChEBI" id="CHEBI:83833"/>
        <dbReference type="ChEBI" id="CHEBI:83834"/>
        <dbReference type="EC" id="5.2.1.8"/>
    </reaction>
</comment>
<comment type="similarity">
    <text evidence="3">Belongs to the ODC antizyme family.</text>
</comment>
<feature type="compositionally biased region" description="Acidic residues" evidence="10">
    <location>
        <begin position="163"/>
        <end position="183"/>
    </location>
</feature>
<dbReference type="PANTHER" id="PTHR43811:SF19">
    <property type="entry name" value="39 KDA FK506-BINDING NUCLEAR PROTEIN"/>
    <property type="match status" value="1"/>
</dbReference>
<keyword evidence="7 9" id="KW-0697">Rotamase</keyword>
<evidence type="ECO:0000256" key="1">
    <source>
        <dbReference type="ARBA" id="ARBA00000971"/>
    </source>
</evidence>
<feature type="compositionally biased region" description="Basic and acidic residues" evidence="10">
    <location>
        <begin position="343"/>
        <end position="362"/>
    </location>
</feature>
<feature type="region of interest" description="Disordered" evidence="10">
    <location>
        <begin position="224"/>
        <end position="414"/>
    </location>
</feature>
<evidence type="ECO:0000256" key="2">
    <source>
        <dbReference type="ARBA" id="ARBA00002307"/>
    </source>
</evidence>
<evidence type="ECO:0000256" key="3">
    <source>
        <dbReference type="ARBA" id="ARBA00008796"/>
    </source>
</evidence>
<dbReference type="Pfam" id="PF17800">
    <property type="entry name" value="NPL"/>
    <property type="match status" value="1"/>
</dbReference>
<dbReference type="InterPro" id="IPR041232">
    <property type="entry name" value="NPL"/>
</dbReference>
<evidence type="ECO:0000256" key="7">
    <source>
        <dbReference type="ARBA" id="ARBA00023110"/>
    </source>
</evidence>
<dbReference type="OrthoDB" id="77911at2759"/>
<feature type="region of interest" description="Disordered" evidence="10">
    <location>
        <begin position="65"/>
        <end position="192"/>
    </location>
</feature>
<accession>A0A364MV02</accession>
<feature type="compositionally biased region" description="Basic and acidic residues" evidence="10">
    <location>
        <begin position="380"/>
        <end position="392"/>
    </location>
</feature>
<dbReference type="GO" id="GO:0008073">
    <property type="term" value="F:ornithine decarboxylase inhibitor activity"/>
    <property type="evidence" value="ECO:0007669"/>
    <property type="project" value="InterPro"/>
</dbReference>
<reference evidence="13" key="1">
    <citation type="submission" date="2018-05" db="EMBL/GenBank/DDBJ databases">
        <title>Draft genome sequence of Stemphylium lycopersici strain CIDEFI 213.</title>
        <authorList>
            <person name="Medina R."/>
            <person name="Franco M.E.E."/>
            <person name="Lucentini C.G."/>
            <person name="Saparrat M.C.N."/>
            <person name="Balatti P.A."/>
        </authorList>
    </citation>
    <scope>NUCLEOTIDE SEQUENCE [LARGE SCALE GENOMIC DNA]</scope>
    <source>
        <strain evidence="13">CIDEFI 213</strain>
    </source>
</reference>
<keyword evidence="8 9" id="KW-0413">Isomerase</keyword>
<feature type="compositionally biased region" description="Basic and acidic residues" evidence="10">
    <location>
        <begin position="285"/>
        <end position="301"/>
    </location>
</feature>
<dbReference type="InterPro" id="IPR002993">
    <property type="entry name" value="ODC_AZ"/>
</dbReference>
<feature type="compositionally biased region" description="Acidic residues" evidence="10">
    <location>
        <begin position="65"/>
        <end position="82"/>
    </location>
</feature>
<dbReference type="InterPro" id="IPR001179">
    <property type="entry name" value="PPIase_FKBP_dom"/>
</dbReference>
<feature type="region of interest" description="Disordered" evidence="10">
    <location>
        <begin position="518"/>
        <end position="541"/>
    </location>
</feature>
<dbReference type="FunFam" id="3.10.50.40:FF:000006">
    <property type="entry name" value="Peptidyl-prolyl cis-trans isomerase"/>
    <property type="match status" value="1"/>
</dbReference>
<dbReference type="Proteomes" id="UP000249619">
    <property type="component" value="Unassembled WGS sequence"/>
</dbReference>
<evidence type="ECO:0000259" key="11">
    <source>
        <dbReference type="PROSITE" id="PS50059"/>
    </source>
</evidence>
<gene>
    <name evidence="12" type="ORF">DDE83_008140</name>
</gene>
<sequence length="744" mass="80823">MSSAIPVGVYGRRIPAGGIPILAADDQSATFRITMAAIDPDAEPQIDEDHKHARATLKLIRVPMDFDDDDDDEDYEEGDIEEIAARLRAAGALPEADSDMSDEDDSEDEKNGGPSDPVKSKKAKQAALAKKMQAELEADDMDIDGLTNGAKGKAKGKAKVTDDDMSDEDDEDSDEDEDDEPEELVLCTLDPEKHYQQPLDITVREGEEVYLCVSGTHDVYVTGNYVAFPEEDDSEDEEEDGLDELGYDLSPDEDELDGMDESEDDELDGMNDPRITEVESDEEEAPKLVDASKKSKKRAAESEDDATLDDLISKTNGDAKLSKKQAKKLKKNDGQAVAGAAEPAKKAEKVEKNDAPSSDKKKVQFAKNLEQGPTGSPKVDAPKPEAKKEAAKGPRNVSGVTVDDKKDGKGKAAKKGDRVEMRYIGKLKNGKVFDSNKKGKPFAFKLGVGEVIKGWDVGVAGMTPGGERRLTIPAAMAYGKRGAPPDIPPNSDLIFDIKCISASITPLPRLPGLGGVPEVSSGIPSPPSSPPLAARNASTAKSGKARRGGAAYTITEECERLFCETLRSVFLGEGSQYRQDSLVMGMPYNNTTTATTAMTNDYGIDARRYSDSSTESAAPEMVRFEEEKGAITDYIEMWDYVGGIRFRGFVAEKEEERAMFVFFDEAAVNGDLKAGLMALMELCEVDHFSCGRLVLCIDRHAGQAARNNLTKDLGWIGFGLTTLDEFSQGEELTSDKWLFMDMEI</sequence>
<evidence type="ECO:0000256" key="9">
    <source>
        <dbReference type="PROSITE-ProRule" id="PRU00277"/>
    </source>
</evidence>
<dbReference type="InterPro" id="IPR016181">
    <property type="entry name" value="Acyl_CoA_acyltransferase"/>
</dbReference>
<dbReference type="EC" id="5.2.1.8" evidence="5 9"/>
<evidence type="ECO:0000256" key="10">
    <source>
        <dbReference type="SAM" id="MobiDB-lite"/>
    </source>
</evidence>
<name>A0A364MV02_STELY</name>
<comment type="function">
    <text evidence="2">Ornithine decarboxylase (ODC) antizyme protein that negatively regulates ODC activity and intracellular polyamine biosynthesis in response to increased intracellular polyamine levels. Binds to ODC monomers, inhibiting the assembly of the functional ODC homodimer, and targets the monomers for ubiquitin-independent proteolytic destruction by the 26S proteasome.</text>
</comment>
<dbReference type="Pfam" id="PF02100">
    <property type="entry name" value="ODC_AZ"/>
    <property type="match status" value="1"/>
</dbReference>
<dbReference type="Gene3D" id="2.60.120.340">
    <property type="entry name" value="Nucleoplasmin core domain"/>
    <property type="match status" value="1"/>
</dbReference>
<dbReference type="GO" id="GO:0000785">
    <property type="term" value="C:chromatin"/>
    <property type="evidence" value="ECO:0007669"/>
    <property type="project" value="TreeGrafter"/>
</dbReference>
<comment type="subunit">
    <text evidence="4">Interacts with ODC and thereby sterically blocks ODC homodimerization.</text>
</comment>
<proteinExistence type="inferred from homology"/>
<evidence type="ECO:0000256" key="8">
    <source>
        <dbReference type="ARBA" id="ARBA00023235"/>
    </source>
</evidence>
<organism evidence="12 13">
    <name type="scientific">Stemphylium lycopersici</name>
    <name type="common">Tomato gray leaf spot disease fungus</name>
    <name type="synonym">Thyrospora lycopersici</name>
    <dbReference type="NCBI Taxonomy" id="183478"/>
    <lineage>
        <taxon>Eukaryota</taxon>
        <taxon>Fungi</taxon>
        <taxon>Dikarya</taxon>
        <taxon>Ascomycota</taxon>
        <taxon>Pezizomycotina</taxon>
        <taxon>Dothideomycetes</taxon>
        <taxon>Pleosporomycetidae</taxon>
        <taxon>Pleosporales</taxon>
        <taxon>Pleosporineae</taxon>
        <taxon>Pleosporaceae</taxon>
        <taxon>Stemphylium</taxon>
    </lineage>
</organism>
<dbReference type="AlphaFoldDB" id="A0A364MV02"/>
<evidence type="ECO:0000256" key="4">
    <source>
        <dbReference type="ARBA" id="ARBA00011486"/>
    </source>
</evidence>
<feature type="compositionally biased region" description="Acidic residues" evidence="10">
    <location>
        <begin position="96"/>
        <end position="108"/>
    </location>
</feature>
<dbReference type="PROSITE" id="PS50059">
    <property type="entry name" value="FKBP_PPIASE"/>
    <property type="match status" value="1"/>
</dbReference>
<dbReference type="GO" id="GO:0003755">
    <property type="term" value="F:peptidyl-prolyl cis-trans isomerase activity"/>
    <property type="evidence" value="ECO:0007669"/>
    <property type="project" value="UniProtKB-KW"/>
</dbReference>
<dbReference type="GO" id="GO:0005730">
    <property type="term" value="C:nucleolus"/>
    <property type="evidence" value="ECO:0007669"/>
    <property type="project" value="TreeGrafter"/>
</dbReference>
<dbReference type="InterPro" id="IPR038581">
    <property type="entry name" value="ODC_AZ_sf"/>
</dbReference>
<dbReference type="STRING" id="183478.A0A364MV02"/>
<evidence type="ECO:0000313" key="13">
    <source>
        <dbReference type="Proteomes" id="UP000249619"/>
    </source>
</evidence>
<dbReference type="SUPFAM" id="SSF54534">
    <property type="entry name" value="FKBP-like"/>
    <property type="match status" value="1"/>
</dbReference>
<dbReference type="InterPro" id="IPR046357">
    <property type="entry name" value="PPIase_dom_sf"/>
</dbReference>
<dbReference type="SUPFAM" id="SSF55729">
    <property type="entry name" value="Acyl-CoA N-acyltransferases (Nat)"/>
    <property type="match status" value="1"/>
</dbReference>
<dbReference type="Gene3D" id="3.10.50.40">
    <property type="match status" value="1"/>
</dbReference>
<dbReference type="Gene3D" id="3.40.630.60">
    <property type="match status" value="1"/>
</dbReference>
<comment type="caution">
    <text evidence="12">The sequence shown here is derived from an EMBL/GenBank/DDBJ whole genome shotgun (WGS) entry which is preliminary data.</text>
</comment>
<evidence type="ECO:0000256" key="6">
    <source>
        <dbReference type="ARBA" id="ARBA00022758"/>
    </source>
</evidence>
<dbReference type="Pfam" id="PF00254">
    <property type="entry name" value="FKBP_C"/>
    <property type="match status" value="1"/>
</dbReference>
<dbReference type="EMBL" id="QGDH01000174">
    <property type="protein sequence ID" value="RAR03625.1"/>
    <property type="molecule type" value="Genomic_DNA"/>
</dbReference>
<protein>
    <recommendedName>
        <fullName evidence="5 9">peptidylprolyl isomerase</fullName>
        <ecNumber evidence="5 9">5.2.1.8</ecNumber>
    </recommendedName>
</protein>
<evidence type="ECO:0000313" key="12">
    <source>
        <dbReference type="EMBL" id="RAR03625.1"/>
    </source>
</evidence>
<feature type="compositionally biased region" description="Acidic residues" evidence="10">
    <location>
        <begin position="229"/>
        <end position="269"/>
    </location>
</feature>
<dbReference type="PANTHER" id="PTHR43811">
    <property type="entry name" value="FKBP-TYPE PEPTIDYL-PROLYL CIS-TRANS ISOMERASE FKPA"/>
    <property type="match status" value="1"/>
</dbReference>
<feature type="compositionally biased region" description="Basic and acidic residues" evidence="10">
    <location>
        <begin position="402"/>
        <end position="414"/>
    </location>
</feature>
<evidence type="ECO:0000256" key="5">
    <source>
        <dbReference type="ARBA" id="ARBA00013194"/>
    </source>
</evidence>
<dbReference type="GO" id="GO:0075523">
    <property type="term" value="P:viral translational frameshifting"/>
    <property type="evidence" value="ECO:0007669"/>
    <property type="project" value="UniProtKB-KW"/>
</dbReference>
<keyword evidence="13" id="KW-1185">Reference proteome</keyword>